<evidence type="ECO:0000256" key="2">
    <source>
        <dbReference type="ARBA" id="ARBA00022448"/>
    </source>
</evidence>
<feature type="transmembrane region" description="Helical" evidence="9">
    <location>
        <begin position="142"/>
        <end position="164"/>
    </location>
</feature>
<feature type="transmembrane region" description="Helical" evidence="9">
    <location>
        <begin position="297"/>
        <end position="316"/>
    </location>
</feature>
<evidence type="ECO:0000256" key="6">
    <source>
        <dbReference type="ARBA" id="ARBA00022970"/>
    </source>
</evidence>
<dbReference type="Proteomes" id="UP000184694">
    <property type="component" value="Unassembled WGS sequence"/>
</dbReference>
<feature type="transmembrane region" description="Helical" evidence="9">
    <location>
        <begin position="112"/>
        <end position="130"/>
    </location>
</feature>
<keyword evidence="6" id="KW-0029">Amino-acid transport</keyword>
<feature type="transmembrane region" description="Helical" evidence="9">
    <location>
        <begin position="176"/>
        <end position="201"/>
    </location>
</feature>
<protein>
    <submittedName>
        <fullName evidence="10">Tyrosine-specific transport protein</fullName>
    </submittedName>
</protein>
<feature type="transmembrane region" description="Helical" evidence="9">
    <location>
        <begin position="364"/>
        <end position="380"/>
    </location>
</feature>
<dbReference type="PRINTS" id="PR00166">
    <property type="entry name" value="AROAAPRMEASE"/>
</dbReference>
<dbReference type="GO" id="GO:0003333">
    <property type="term" value="P:amino acid transmembrane transport"/>
    <property type="evidence" value="ECO:0007669"/>
    <property type="project" value="InterPro"/>
</dbReference>
<accession>A0A1N6H0D5</accession>
<evidence type="ECO:0000256" key="7">
    <source>
        <dbReference type="ARBA" id="ARBA00022989"/>
    </source>
</evidence>
<dbReference type="InterPro" id="IPR018227">
    <property type="entry name" value="Amino_acid_transport_2"/>
</dbReference>
<keyword evidence="11" id="KW-1185">Reference proteome</keyword>
<feature type="transmembrane region" description="Helical" evidence="9">
    <location>
        <begin position="34"/>
        <end position="59"/>
    </location>
</feature>
<sequence length="381" mass="40151">MRSKNLGAVSIVAGTSIGAGMLGLPMAIGSLGFVTGTLVLLFMWLIAIYVALLLLEINLEFGKGVNLNHMTKKILGRPGQVLGTGSVFFLFYCLLVAYLTGMGGIIANASGLDARMGTLIFAGISAVLLFSGTDSVVTANKYLFMGMLVAMVVSFATLGGQLNIENLVQGQPKAKVLIMSLPVLFTSFGYHPCIPSIVNYIGDDKKTLVRILTVGSTIPFICYFAWLTLALGSASPDQLASMANVDVLINQMSGGSTWVSTILSLFASLALVTSFIGVAFALFDLVAETFRRKDDKVSRAGTTAMVFLPPLIASLLAPNGFIAALAHAGAAFTIIAIFIPCVMAWKMRDAGQNLAFRAFGGKPAIVLSFLCGIVIVTASYL</sequence>
<evidence type="ECO:0000256" key="4">
    <source>
        <dbReference type="ARBA" id="ARBA00022519"/>
    </source>
</evidence>
<dbReference type="RefSeq" id="WP_074216718.1">
    <property type="nucleotide sequence ID" value="NZ_FSRG01000005.1"/>
</dbReference>
<dbReference type="PANTHER" id="PTHR46997">
    <property type="entry name" value="LOW AFFINITY TRYPTOPHAN PERMEASE-RELATED"/>
    <property type="match status" value="1"/>
</dbReference>
<feature type="transmembrane region" description="Helical" evidence="9">
    <location>
        <begin position="7"/>
        <end position="28"/>
    </location>
</feature>
<keyword evidence="3" id="KW-1003">Cell membrane</keyword>
<dbReference type="GO" id="GO:0015173">
    <property type="term" value="F:aromatic amino acid transmembrane transporter activity"/>
    <property type="evidence" value="ECO:0007669"/>
    <property type="project" value="InterPro"/>
</dbReference>
<dbReference type="EMBL" id="FSRG01000005">
    <property type="protein sequence ID" value="SIO13254.1"/>
    <property type="molecule type" value="Genomic_DNA"/>
</dbReference>
<dbReference type="STRING" id="1121457.SAMN02745161_1927"/>
<feature type="transmembrane region" description="Helical" evidence="9">
    <location>
        <begin position="322"/>
        <end position="343"/>
    </location>
</feature>
<evidence type="ECO:0000256" key="8">
    <source>
        <dbReference type="ARBA" id="ARBA00023136"/>
    </source>
</evidence>
<dbReference type="Gene3D" id="1.20.1740.10">
    <property type="entry name" value="Amino acid/polyamine transporter I"/>
    <property type="match status" value="1"/>
</dbReference>
<feature type="transmembrane region" description="Helical" evidence="9">
    <location>
        <begin position="80"/>
        <end position="100"/>
    </location>
</feature>
<dbReference type="GO" id="GO:0005886">
    <property type="term" value="C:plasma membrane"/>
    <property type="evidence" value="ECO:0007669"/>
    <property type="project" value="UniProtKB-SubCell"/>
</dbReference>
<comment type="subcellular location">
    <subcellularLocation>
        <location evidence="1">Cell inner membrane</location>
        <topology evidence="1">Multi-pass membrane protein</topology>
    </subcellularLocation>
</comment>
<evidence type="ECO:0000256" key="9">
    <source>
        <dbReference type="SAM" id="Phobius"/>
    </source>
</evidence>
<evidence type="ECO:0000256" key="5">
    <source>
        <dbReference type="ARBA" id="ARBA00022692"/>
    </source>
</evidence>
<feature type="transmembrane region" description="Helical" evidence="9">
    <location>
        <begin position="262"/>
        <end position="285"/>
    </location>
</feature>
<organism evidence="10 11">
    <name type="scientific">Halodesulfovibrio marinisediminis DSM 17456</name>
    <dbReference type="NCBI Taxonomy" id="1121457"/>
    <lineage>
        <taxon>Bacteria</taxon>
        <taxon>Pseudomonadati</taxon>
        <taxon>Thermodesulfobacteriota</taxon>
        <taxon>Desulfovibrionia</taxon>
        <taxon>Desulfovibrionales</taxon>
        <taxon>Desulfovibrionaceae</taxon>
        <taxon>Halodesulfovibrio</taxon>
    </lineage>
</organism>
<evidence type="ECO:0000256" key="1">
    <source>
        <dbReference type="ARBA" id="ARBA00004429"/>
    </source>
</evidence>
<evidence type="ECO:0000313" key="11">
    <source>
        <dbReference type="Proteomes" id="UP000184694"/>
    </source>
</evidence>
<name>A0A1N6H0D5_9BACT</name>
<keyword evidence="7 9" id="KW-1133">Transmembrane helix</keyword>
<dbReference type="InterPro" id="IPR013059">
    <property type="entry name" value="Trp_tyr_transpt"/>
</dbReference>
<gene>
    <name evidence="10" type="ORF">SAMN02745161_1927</name>
</gene>
<dbReference type="PANTHER" id="PTHR46997:SF2">
    <property type="entry name" value="TYROSINE-SPECIFIC TRANSPORT SYSTEM"/>
    <property type="match status" value="1"/>
</dbReference>
<keyword evidence="4" id="KW-0997">Cell inner membrane</keyword>
<keyword evidence="8 9" id="KW-0472">Membrane</keyword>
<proteinExistence type="predicted"/>
<evidence type="ECO:0000256" key="3">
    <source>
        <dbReference type="ARBA" id="ARBA00022475"/>
    </source>
</evidence>
<keyword evidence="2" id="KW-0813">Transport</keyword>
<feature type="transmembrane region" description="Helical" evidence="9">
    <location>
        <begin position="208"/>
        <end position="229"/>
    </location>
</feature>
<evidence type="ECO:0000313" key="10">
    <source>
        <dbReference type="EMBL" id="SIO13254.1"/>
    </source>
</evidence>
<reference evidence="11" key="1">
    <citation type="submission" date="2016-11" db="EMBL/GenBank/DDBJ databases">
        <authorList>
            <person name="Varghese N."/>
            <person name="Submissions S."/>
        </authorList>
    </citation>
    <scope>NUCLEOTIDE SEQUENCE [LARGE SCALE GENOMIC DNA]</scope>
    <source>
        <strain evidence="11">DSM 17456</strain>
    </source>
</reference>
<dbReference type="OrthoDB" id="18749at2"/>
<dbReference type="Pfam" id="PF03222">
    <property type="entry name" value="Trp_Tyr_perm"/>
    <property type="match status" value="1"/>
</dbReference>
<keyword evidence="5 9" id="KW-0812">Transmembrane</keyword>
<dbReference type="AlphaFoldDB" id="A0A1N6H0D5"/>